<proteinExistence type="predicted"/>
<feature type="transmembrane region" description="Helical" evidence="1">
    <location>
        <begin position="437"/>
        <end position="455"/>
    </location>
</feature>
<dbReference type="PANTHER" id="PTHR32063:SF33">
    <property type="entry name" value="RND SUPERFAMILY EFFLUX PUMP PERMEASE COMPONENT"/>
    <property type="match status" value="1"/>
</dbReference>
<feature type="transmembrane region" description="Helical" evidence="1">
    <location>
        <begin position="338"/>
        <end position="357"/>
    </location>
</feature>
<comment type="caution">
    <text evidence="2">The sequence shown here is derived from an EMBL/GenBank/DDBJ whole genome shotgun (WGS) entry which is preliminary data.</text>
</comment>
<dbReference type="InterPro" id="IPR001036">
    <property type="entry name" value="Acrflvin-R"/>
</dbReference>
<reference evidence="2 3" key="1">
    <citation type="submission" date="2019-06" db="EMBL/GenBank/DDBJ databases">
        <title>A novel bacterium of genus Marinomonas, isolated from coastal sand.</title>
        <authorList>
            <person name="Huang H."/>
            <person name="Mo K."/>
            <person name="Hu Y."/>
        </authorList>
    </citation>
    <scope>NUCLEOTIDE SEQUENCE [LARGE SCALE GENOMIC DNA]</scope>
    <source>
        <strain evidence="2 3">HB171799</strain>
    </source>
</reference>
<dbReference type="GO" id="GO:0042910">
    <property type="term" value="F:xenobiotic transmembrane transporter activity"/>
    <property type="evidence" value="ECO:0007669"/>
    <property type="project" value="TreeGrafter"/>
</dbReference>
<evidence type="ECO:0000313" key="2">
    <source>
        <dbReference type="EMBL" id="TPE54505.1"/>
    </source>
</evidence>
<feature type="transmembrane region" description="Helical" evidence="1">
    <location>
        <begin position="508"/>
        <end position="529"/>
    </location>
</feature>
<dbReference type="Gene3D" id="1.20.1640.10">
    <property type="entry name" value="Multidrug efflux transporter AcrB transmembrane domain"/>
    <property type="match status" value="2"/>
</dbReference>
<keyword evidence="1" id="KW-0472">Membrane</keyword>
<dbReference type="Gene3D" id="3.30.2090.10">
    <property type="entry name" value="Multidrug efflux transporter AcrB TolC docking domain, DN and DC subdomains"/>
    <property type="match status" value="2"/>
</dbReference>
<dbReference type="AlphaFoldDB" id="A0A501X1Z5"/>
<keyword evidence="1" id="KW-1133">Transmembrane helix</keyword>
<dbReference type="InterPro" id="IPR027463">
    <property type="entry name" value="AcrB_DN_DC_subdom"/>
</dbReference>
<feature type="transmembrane region" description="Helical" evidence="1">
    <location>
        <begin position="12"/>
        <end position="33"/>
    </location>
</feature>
<dbReference type="SUPFAM" id="SSF82866">
    <property type="entry name" value="Multidrug efflux transporter AcrB transmembrane domain"/>
    <property type="match status" value="2"/>
</dbReference>
<dbReference type="RefSeq" id="WP_140587457.1">
    <property type="nucleotide sequence ID" value="NZ_VFRR01000005.1"/>
</dbReference>
<dbReference type="Pfam" id="PF00873">
    <property type="entry name" value="ACR_tran"/>
    <property type="match status" value="1"/>
</dbReference>
<protein>
    <submittedName>
        <fullName evidence="2">Efflux RND transporter permease subunit</fullName>
    </submittedName>
</protein>
<organism evidence="2 3">
    <name type="scientific">Maribrevibacterium harenarium</name>
    <dbReference type="NCBI Taxonomy" id="2589817"/>
    <lineage>
        <taxon>Bacteria</taxon>
        <taxon>Pseudomonadati</taxon>
        <taxon>Pseudomonadota</taxon>
        <taxon>Gammaproteobacteria</taxon>
        <taxon>Oceanospirillales</taxon>
        <taxon>Oceanospirillaceae</taxon>
        <taxon>Maribrevibacterium</taxon>
    </lineage>
</organism>
<dbReference type="PANTHER" id="PTHR32063">
    <property type="match status" value="1"/>
</dbReference>
<dbReference type="PRINTS" id="PR00702">
    <property type="entry name" value="ACRIFLAVINRP"/>
</dbReference>
<dbReference type="Gene3D" id="3.30.70.1440">
    <property type="entry name" value="Multidrug efflux transporter AcrB pore domain"/>
    <property type="match status" value="1"/>
</dbReference>
<sequence length="1051" mass="114335">MSIHPPRGIIPWFAANPVAANLLLVLVIALGIINMGDLNKEAFPSLSPNRIGISVGYDSGSAQASEEGVAIPLEQALQGISGVKNLTTVSTSSGVSTSIEMQDGYDIDVLLDDVKDKLESVSGLPDEADTPTAVKATREEHALWIQLYGDTDQRTLQNLATELKNDLLANQYINSVAITGWLDPTILIEVDRSLLQAYGLSLTDIANAINAESSPARVATIRNESLYLHVRASQQAYLKQEFSQIPVVSQVTGAQLTLGDVAIIQDTFDTDKFVLSRFNGHQSLALQVITTGADDITDSVKGAREVIDEWMATGRLPDSVSLSTWYDRSESINQRLELMVNNAVTGVLLVFVLLAVFLNITVAFWVAMGLPFIFFGTLYFMGIESINLSLNLFTTFGFIMALGIVVDDAVVVGESVYSVRKEEGDTLANTIKGTLRVAVPTLFGVFTTVAAFWALSNIEGRMGQLYSQFATVVAICLVLSVIESKLILPAHLAHLNTHRRKSSNPFSIVWGAIQHGADSGLLWFSRVLYRPAIEFSIHHRYAVALVFVAIFGLVISMPFTGAIRMSFFPSIPGDTVRASLSMYNDVSYGQTHKALMLLEQTARKTDEQLRKGAGESGILNLQVTSSGDQGGSLRIELDEDASYSAREFANLWQKLAGTPEGVSSLRIRSQRETVDALRVEFRGNDAQLLNGAMGQFMEKLAGLPAVTGIEENDAPVEARLAFVLNAQGRALGLSTSDLAGQVARNFDGQVVQKYQRDNAEIEVRIGYPEGEKESPANVMSTLIRLSDGTYVPLSSVASLQPEVAETRITRINGKRSRYLSAEVDKDVMSSTEVVTYLKNAVVPEMTQRFPSVDIFFSGEAEQREQTQSSMIQMFALAMLLIYGLLAIPLKSYSQPVIIMMAIPFGIIGALLGHWFNDLSLGILSLNGIIALSGVVVNDSLLLTSRYNELRAEGIATKEAIFKSCQGRLRAVLLTSLTTYAGLIPILGETSRQAQMLVPAAVSLAYGILFATAITLILIPVLLMVQEDIRHGLRWIKNLITGAENDKKSVIS</sequence>
<dbReference type="OrthoDB" id="5287122at2"/>
<dbReference type="SUPFAM" id="SSF82693">
    <property type="entry name" value="Multidrug efflux transporter AcrB pore domain, PN1, PN2, PC1 and PC2 subdomains"/>
    <property type="match status" value="2"/>
</dbReference>
<evidence type="ECO:0000256" key="1">
    <source>
        <dbReference type="SAM" id="Phobius"/>
    </source>
</evidence>
<feature type="transmembrane region" description="Helical" evidence="1">
    <location>
        <begin position="363"/>
        <end position="381"/>
    </location>
</feature>
<dbReference type="Proteomes" id="UP000315901">
    <property type="component" value="Unassembled WGS sequence"/>
</dbReference>
<feature type="transmembrane region" description="Helical" evidence="1">
    <location>
        <begin position="388"/>
        <end position="406"/>
    </location>
</feature>
<dbReference type="SUPFAM" id="SSF82714">
    <property type="entry name" value="Multidrug efflux transporter AcrB TolC docking domain, DN and DC subdomains"/>
    <property type="match status" value="2"/>
</dbReference>
<feature type="transmembrane region" description="Helical" evidence="1">
    <location>
        <begin position="467"/>
        <end position="488"/>
    </location>
</feature>
<feature type="transmembrane region" description="Helical" evidence="1">
    <location>
        <begin position="970"/>
        <end position="987"/>
    </location>
</feature>
<dbReference type="Gene3D" id="3.30.70.1430">
    <property type="entry name" value="Multidrug efflux transporter AcrB pore domain"/>
    <property type="match status" value="2"/>
</dbReference>
<accession>A0A501X1Z5</accession>
<keyword evidence="3" id="KW-1185">Reference proteome</keyword>
<dbReference type="EMBL" id="VFRR01000005">
    <property type="protein sequence ID" value="TPE54505.1"/>
    <property type="molecule type" value="Genomic_DNA"/>
</dbReference>
<feature type="transmembrane region" description="Helical" evidence="1">
    <location>
        <begin position="999"/>
        <end position="1024"/>
    </location>
</feature>
<feature type="transmembrane region" description="Helical" evidence="1">
    <location>
        <begin position="870"/>
        <end position="889"/>
    </location>
</feature>
<feature type="transmembrane region" description="Helical" evidence="1">
    <location>
        <begin position="896"/>
        <end position="915"/>
    </location>
</feature>
<evidence type="ECO:0000313" key="3">
    <source>
        <dbReference type="Proteomes" id="UP000315901"/>
    </source>
</evidence>
<name>A0A501X1Z5_9GAMM</name>
<dbReference type="Gene3D" id="3.30.70.1320">
    <property type="entry name" value="Multidrug efflux transporter AcrB pore domain like"/>
    <property type="match status" value="1"/>
</dbReference>
<keyword evidence="1" id="KW-0812">Transmembrane</keyword>
<feature type="transmembrane region" description="Helical" evidence="1">
    <location>
        <begin position="541"/>
        <end position="559"/>
    </location>
</feature>
<dbReference type="GO" id="GO:0005886">
    <property type="term" value="C:plasma membrane"/>
    <property type="evidence" value="ECO:0007669"/>
    <property type="project" value="TreeGrafter"/>
</dbReference>
<feature type="transmembrane region" description="Helical" evidence="1">
    <location>
        <begin position="921"/>
        <end position="942"/>
    </location>
</feature>
<gene>
    <name evidence="2" type="ORF">FJM67_04385</name>
</gene>